<organism evidence="1 2">
    <name type="scientific">Coemansia aciculifera</name>
    <dbReference type="NCBI Taxonomy" id="417176"/>
    <lineage>
        <taxon>Eukaryota</taxon>
        <taxon>Fungi</taxon>
        <taxon>Fungi incertae sedis</taxon>
        <taxon>Zoopagomycota</taxon>
        <taxon>Kickxellomycotina</taxon>
        <taxon>Kickxellomycetes</taxon>
        <taxon>Kickxellales</taxon>
        <taxon>Kickxellaceae</taxon>
        <taxon>Coemansia</taxon>
    </lineage>
</organism>
<accession>A0ACC1LZ05</accession>
<dbReference type="Proteomes" id="UP001139981">
    <property type="component" value="Unassembled WGS sequence"/>
</dbReference>
<name>A0ACC1LZ05_9FUNG</name>
<dbReference type="EMBL" id="JANBVB010001506">
    <property type="protein sequence ID" value="KAJ2890100.1"/>
    <property type="molecule type" value="Genomic_DNA"/>
</dbReference>
<gene>
    <name evidence="1" type="ORF">IWW38_004318</name>
</gene>
<reference evidence="1" key="1">
    <citation type="submission" date="2022-07" db="EMBL/GenBank/DDBJ databases">
        <title>Phylogenomic reconstructions and comparative analyses of Kickxellomycotina fungi.</title>
        <authorList>
            <person name="Reynolds N.K."/>
            <person name="Stajich J.E."/>
            <person name="Barry K."/>
            <person name="Grigoriev I.V."/>
            <person name="Crous P."/>
            <person name="Smith M.E."/>
        </authorList>
    </citation>
    <scope>NUCLEOTIDE SEQUENCE</scope>
    <source>
        <strain evidence="1">CBS 190363</strain>
    </source>
</reference>
<protein>
    <submittedName>
        <fullName evidence="1">Uncharacterized protein</fullName>
    </submittedName>
</protein>
<proteinExistence type="predicted"/>
<feature type="non-terminal residue" evidence="1">
    <location>
        <position position="191"/>
    </location>
</feature>
<sequence length="191" mass="20713">MFVATSSYLFSILFLPALAHAFGVSLNWDVPDAASDIVQASARIQLNSTSSPIGTEWVGVGWDSGAISLQKISSDQLVVLMQVRTPNNASSVRVGRVTEYASAHYIDREDTTGGSKQGMYLQSKIDKDDSNGNQAVTVKVIAHYNMIANNTIYQGLWSDGEVWTYMGSLILQHPKVGSIKEEVARALEDAA</sequence>
<evidence type="ECO:0000313" key="2">
    <source>
        <dbReference type="Proteomes" id="UP001139981"/>
    </source>
</evidence>
<keyword evidence="2" id="KW-1185">Reference proteome</keyword>
<comment type="caution">
    <text evidence="1">The sequence shown here is derived from an EMBL/GenBank/DDBJ whole genome shotgun (WGS) entry which is preliminary data.</text>
</comment>
<evidence type="ECO:0000313" key="1">
    <source>
        <dbReference type="EMBL" id="KAJ2890100.1"/>
    </source>
</evidence>